<organism evidence="7">
    <name type="scientific">Auxenochlorella protothecoides</name>
    <name type="common">Green microalga</name>
    <name type="synonym">Chlorella protothecoides</name>
    <dbReference type="NCBI Taxonomy" id="3075"/>
    <lineage>
        <taxon>Eukaryota</taxon>
        <taxon>Viridiplantae</taxon>
        <taxon>Chlorophyta</taxon>
        <taxon>core chlorophytes</taxon>
        <taxon>Trebouxiophyceae</taxon>
        <taxon>Chlorellales</taxon>
        <taxon>Chlorellaceae</taxon>
        <taxon>Auxenochlorella</taxon>
    </lineage>
</organism>
<evidence type="ECO:0000256" key="5">
    <source>
        <dbReference type="SAM" id="Phobius"/>
    </source>
</evidence>
<dbReference type="PANTHER" id="PTHR11132">
    <property type="entry name" value="SOLUTE CARRIER FAMILY 35"/>
    <property type="match status" value="1"/>
</dbReference>
<dbReference type="InterPro" id="IPR004853">
    <property type="entry name" value="Sugar_P_trans_dom"/>
</dbReference>
<dbReference type="InterPro" id="IPR050186">
    <property type="entry name" value="TPT_transporter"/>
</dbReference>
<dbReference type="EMBL" id="GDKF01007429">
    <property type="protein sequence ID" value="JAT71193.1"/>
    <property type="molecule type" value="Transcribed_RNA"/>
</dbReference>
<gene>
    <name evidence="7" type="ORF">g.14628</name>
</gene>
<feature type="transmembrane region" description="Helical" evidence="5">
    <location>
        <begin position="283"/>
        <end position="302"/>
    </location>
</feature>
<feature type="transmembrane region" description="Helical" evidence="5">
    <location>
        <begin position="248"/>
        <end position="267"/>
    </location>
</feature>
<keyword evidence="2 5" id="KW-0812">Transmembrane</keyword>
<dbReference type="GO" id="GO:0016020">
    <property type="term" value="C:membrane"/>
    <property type="evidence" value="ECO:0007669"/>
    <property type="project" value="UniProtKB-SubCell"/>
</dbReference>
<dbReference type="InterPro" id="IPR037185">
    <property type="entry name" value="EmrE-like"/>
</dbReference>
<dbReference type="Pfam" id="PF03151">
    <property type="entry name" value="TPT"/>
    <property type="match status" value="1"/>
</dbReference>
<feature type="transmembrane region" description="Helical" evidence="5">
    <location>
        <begin position="133"/>
        <end position="153"/>
    </location>
</feature>
<evidence type="ECO:0000256" key="3">
    <source>
        <dbReference type="ARBA" id="ARBA00022989"/>
    </source>
</evidence>
<evidence type="ECO:0000256" key="2">
    <source>
        <dbReference type="ARBA" id="ARBA00022692"/>
    </source>
</evidence>
<sequence length="409" mass="43507">NQAIMQACTSLSAPAPVLCRQAARVPTRAGLVAPRAAQLRGFAGGLNQAAGCSRAFQPALRPGRRASNLQVHASAGALEPQPKDAVERTLSKFMGPSAAASATTLTYIAIWYGLNVAFNLQNKVIFNYFPYPWFVSSVHVVVGTIYCAVFYLIGLKKASFERPITTEELGAISGPAAMHAIGHVAANLSFAAVAISLTHTVKTLEPAFNVALSQLILGQSTPAPVILSLIPVMVGVAAASAADLSFNWTGFISAMVSNLTFGFRAVWSKKAMTTIKNLSSTGIYAYTTLISVFICVPGIFFFERGVWSAIRTQVALKGAGQFYGALLSVGLLYHLYNQFAFNTLSRISPVSHGVCNVVKRVVIIATSVLFFGNKLTLQTKVGTGIALLGTYAYTEAVKRYKATPTPKLA</sequence>
<evidence type="ECO:0000256" key="1">
    <source>
        <dbReference type="ARBA" id="ARBA00004141"/>
    </source>
</evidence>
<reference evidence="7" key="1">
    <citation type="submission" date="2015-08" db="EMBL/GenBank/DDBJ databases">
        <authorList>
            <person name="Babu N.S."/>
            <person name="Beckwith C.J."/>
            <person name="Beseler K.G."/>
            <person name="Brison A."/>
            <person name="Carone J.V."/>
            <person name="Caskin T.P."/>
            <person name="Diamond M."/>
            <person name="Durham M.E."/>
            <person name="Foxe J.M."/>
            <person name="Go M."/>
            <person name="Henderson B.A."/>
            <person name="Jones I.B."/>
            <person name="McGettigan J.A."/>
            <person name="Micheletti S.J."/>
            <person name="Nasrallah M.E."/>
            <person name="Ortiz D."/>
            <person name="Piller C.R."/>
            <person name="Privatt S.R."/>
            <person name="Schneider S.L."/>
            <person name="Sharp S."/>
            <person name="Smith T.C."/>
            <person name="Stanton J.D."/>
            <person name="Ullery H.E."/>
            <person name="Wilson R.J."/>
            <person name="Serrano M.G."/>
            <person name="Buck G."/>
            <person name="Lee V."/>
            <person name="Wang Y."/>
            <person name="Carvalho R."/>
            <person name="Voegtly L."/>
            <person name="Shi R."/>
            <person name="Duckworth R."/>
            <person name="Johnson A."/>
            <person name="Loviza R."/>
            <person name="Walstead R."/>
            <person name="Shah Z."/>
            <person name="Kiflezghi M."/>
            <person name="Wade K."/>
            <person name="Ball S.L."/>
            <person name="Bradley K.W."/>
            <person name="Asai D.J."/>
            <person name="Bowman C.A."/>
            <person name="Russell D.A."/>
            <person name="Pope W.H."/>
            <person name="Jacobs-Sera D."/>
            <person name="Hendrix R.W."/>
            <person name="Hatfull G.F."/>
        </authorList>
    </citation>
    <scope>NUCLEOTIDE SEQUENCE</scope>
</reference>
<comment type="subcellular location">
    <subcellularLocation>
        <location evidence="1">Membrane</location>
        <topology evidence="1">Multi-pass membrane protein</topology>
    </subcellularLocation>
</comment>
<feature type="non-terminal residue" evidence="7">
    <location>
        <position position="1"/>
    </location>
</feature>
<name>A0A1D1ZWY4_AUXPR</name>
<keyword evidence="3 5" id="KW-1133">Transmembrane helix</keyword>
<proteinExistence type="predicted"/>
<accession>A0A1D1ZWY4</accession>
<evidence type="ECO:0000256" key="4">
    <source>
        <dbReference type="ARBA" id="ARBA00023136"/>
    </source>
</evidence>
<evidence type="ECO:0000259" key="6">
    <source>
        <dbReference type="Pfam" id="PF03151"/>
    </source>
</evidence>
<evidence type="ECO:0000313" key="7">
    <source>
        <dbReference type="EMBL" id="JAT71193.1"/>
    </source>
</evidence>
<feature type="transmembrane region" description="Helical" evidence="5">
    <location>
        <begin position="223"/>
        <end position="242"/>
    </location>
</feature>
<feature type="transmembrane region" description="Helical" evidence="5">
    <location>
        <begin position="314"/>
        <end position="336"/>
    </location>
</feature>
<protein>
    <recommendedName>
        <fullName evidence="6">Sugar phosphate transporter domain-containing protein</fullName>
    </recommendedName>
</protein>
<feature type="transmembrane region" description="Helical" evidence="5">
    <location>
        <begin position="93"/>
        <end position="113"/>
    </location>
</feature>
<feature type="domain" description="Sugar phosphate transporter" evidence="6">
    <location>
        <begin position="104"/>
        <end position="393"/>
    </location>
</feature>
<keyword evidence="4 5" id="KW-0472">Membrane</keyword>
<dbReference type="AlphaFoldDB" id="A0A1D1ZWY4"/>
<dbReference type="SUPFAM" id="SSF103481">
    <property type="entry name" value="Multidrug resistance efflux transporter EmrE"/>
    <property type="match status" value="1"/>
</dbReference>